<protein>
    <submittedName>
        <fullName evidence="2">Haloacid dehalogenase-like hydrolase</fullName>
    </submittedName>
</protein>
<gene>
    <name evidence="2" type="ORF">K1W69_06710</name>
</gene>
<dbReference type="InterPro" id="IPR036412">
    <property type="entry name" value="HAD-like_sf"/>
</dbReference>
<reference evidence="2" key="1">
    <citation type="submission" date="2021-08" db="EMBL/GenBank/DDBJ databases">
        <title>Hoeflea bacterium WL0058 sp. nov., isolated from the sediment.</title>
        <authorList>
            <person name="Wang L."/>
            <person name="Zhang D."/>
        </authorList>
    </citation>
    <scope>NUCLEOTIDE SEQUENCE</scope>
    <source>
        <strain evidence="2">WL0058</strain>
    </source>
</reference>
<keyword evidence="1" id="KW-0732">Signal</keyword>
<dbReference type="AlphaFoldDB" id="A0AAE2ZI08"/>
<feature type="signal peptide" evidence="1">
    <location>
        <begin position="1"/>
        <end position="27"/>
    </location>
</feature>
<organism evidence="2 3">
    <name type="scientific">Flavimaribacter sediminis</name>
    <dbReference type="NCBI Taxonomy" id="2865987"/>
    <lineage>
        <taxon>Bacteria</taxon>
        <taxon>Pseudomonadati</taxon>
        <taxon>Pseudomonadota</taxon>
        <taxon>Alphaproteobacteria</taxon>
        <taxon>Hyphomicrobiales</taxon>
        <taxon>Rhizobiaceae</taxon>
        <taxon>Flavimaribacter</taxon>
    </lineage>
</organism>
<proteinExistence type="predicted"/>
<dbReference type="GO" id="GO:0016787">
    <property type="term" value="F:hydrolase activity"/>
    <property type="evidence" value="ECO:0007669"/>
    <property type="project" value="UniProtKB-KW"/>
</dbReference>
<dbReference type="RefSeq" id="WP_220227519.1">
    <property type="nucleotide sequence ID" value="NZ_JAICBX010000001.1"/>
</dbReference>
<evidence type="ECO:0000313" key="3">
    <source>
        <dbReference type="Proteomes" id="UP001196509"/>
    </source>
</evidence>
<dbReference type="Proteomes" id="UP001196509">
    <property type="component" value="Unassembled WGS sequence"/>
</dbReference>
<dbReference type="SUPFAM" id="SSF56784">
    <property type="entry name" value="HAD-like"/>
    <property type="match status" value="1"/>
</dbReference>
<comment type="caution">
    <text evidence="2">The sequence shown here is derived from an EMBL/GenBank/DDBJ whole genome shotgun (WGS) entry which is preliminary data.</text>
</comment>
<accession>A0AAE2ZI08</accession>
<name>A0AAE2ZI08_9HYPH</name>
<dbReference type="InterPro" id="IPR023214">
    <property type="entry name" value="HAD_sf"/>
</dbReference>
<dbReference type="Gene3D" id="3.40.50.1000">
    <property type="entry name" value="HAD superfamily/HAD-like"/>
    <property type="match status" value="1"/>
</dbReference>
<evidence type="ECO:0000313" key="2">
    <source>
        <dbReference type="EMBL" id="MBW8636873.1"/>
    </source>
</evidence>
<dbReference type="EMBL" id="JAICBX010000001">
    <property type="protein sequence ID" value="MBW8636873.1"/>
    <property type="molecule type" value="Genomic_DNA"/>
</dbReference>
<dbReference type="Pfam" id="PF00702">
    <property type="entry name" value="Hydrolase"/>
    <property type="match status" value="1"/>
</dbReference>
<sequence>MFPIQFIVRLAASGLLALSLSVTAVTAQTDPLPSWNDGAAKQAILDFVTRTTAEGSADFVPPEDRIAAFDQDGTLWVEHPIYTEFRFVIDRAPDLVKAHPELADKPAFAAILSKDEKRIAALDARELFEALVVTLSGMTPDALGEEINAWLKTARDPRWRRPYIDLTYLPMQEVLTFLRANGYKTFIATGGSVGVVAPYSREFYGIPPEQVSGSAQDLKFEIVDGKPVLIREAKLSLDNIEAGKIENFRMVYGRTPYAQFGNSSSDDQQALQYVKNSPGLRLSVAILHDDAAREYAYGPAQGLPDSPVGTFSQEMYDLGQKEGWIIVSMKNDWKRIFAFED</sequence>
<evidence type="ECO:0000256" key="1">
    <source>
        <dbReference type="SAM" id="SignalP"/>
    </source>
</evidence>
<feature type="chain" id="PRO_5042074957" evidence="1">
    <location>
        <begin position="28"/>
        <end position="341"/>
    </location>
</feature>
<keyword evidence="3" id="KW-1185">Reference proteome</keyword>
<keyword evidence="2" id="KW-0378">Hydrolase</keyword>